<proteinExistence type="predicted"/>
<dbReference type="EMBL" id="AQGS01001127">
    <property type="protein sequence ID" value="EPS35534.1"/>
    <property type="molecule type" value="Genomic_DNA"/>
</dbReference>
<dbReference type="STRING" id="1284197.S7ZYK3"/>
<dbReference type="SUPFAM" id="SSF48403">
    <property type="entry name" value="Ankyrin repeat"/>
    <property type="match status" value="3"/>
</dbReference>
<dbReference type="SMART" id="SM00248">
    <property type="entry name" value="ANK"/>
    <property type="match status" value="27"/>
</dbReference>
<dbReference type="PANTHER" id="PTHR24198:SF165">
    <property type="entry name" value="ANKYRIN REPEAT-CONTAINING PROTEIN-RELATED"/>
    <property type="match status" value="1"/>
</dbReference>
<evidence type="ECO:0000313" key="5">
    <source>
        <dbReference type="Proteomes" id="UP000015100"/>
    </source>
</evidence>
<dbReference type="InterPro" id="IPR036770">
    <property type="entry name" value="Ankyrin_rpt-contain_sf"/>
</dbReference>
<name>S7ZYK3_DACHA</name>
<feature type="repeat" description="ANK" evidence="3">
    <location>
        <begin position="633"/>
        <end position="661"/>
    </location>
</feature>
<keyword evidence="5" id="KW-1185">Reference proteome</keyword>
<dbReference type="PRINTS" id="PR01415">
    <property type="entry name" value="ANKYRIN"/>
</dbReference>
<keyword evidence="2 3" id="KW-0040">ANK repeat</keyword>
<feature type="repeat" description="ANK" evidence="3">
    <location>
        <begin position="737"/>
        <end position="769"/>
    </location>
</feature>
<keyword evidence="1" id="KW-0677">Repeat</keyword>
<feature type="repeat" description="ANK" evidence="3">
    <location>
        <begin position="968"/>
        <end position="996"/>
    </location>
</feature>
<sequence>MKQCFTPRMVRAELGKMPKTLDQTYDRILLSIPPMHQSFVQSALRWLAFSNRPLLLSELGEAAVIDPGFGSFDPEESRFLDPEKVLELCGSLVTLSTKNIDYDEMNSDDWLFSKLRNEAGRNFPSYDYQKPSYTVVALSHYSVKEYLTSDRLRDASLSEYSTTADTAHNFIAECSLLYLLDMGKGEVLETPPFEEFPLLEYCAVNWTEHYKKAGENGGSPATELLLRLFDESESSAYINWLNAYDPDWDAPGNSRGRSGWGRDLKKSTGELAEPLYWASFIGFASIAGKLVDNGADLNGSGKGYFGSPLAVAAYYRHEALVAYLLESGADANGKGGNFGSVLQAAAAGGSRKVVEKLAKEGADVGRIGGAWNTPLIAAATFGHDDVVSFLLKSRADLNVSSAHGSALYQAALAGDIKTVTKLLAAGSDINELGPQGTPLYAAALSGSQQVVQMLLHRGADVNKGGKGEWGYPLTAAAQLGNVNLVKVLLRAGAQVNARKEAPGVRGVSPLEAAIESRNLPTFQAIFEAGGDPNLEGHLYPNGLYAALWTGELPMARILLENKADILDETFLEAVERWSQDPWFLTTILDRKPNIDAQIRGGSGSALHVAIEKAGEDVVNILLAKDPYVNSISNNGTPLVCAMERGMLEVSKDLIKRGADIHREVPKYYYPFTSSIFYGEGAQLPNFELSDMLLGMGVDINGGGRRNRLSHAMNMGSIAVLEYLAKNGIDMDTVLEFDSCTPLQLAARNGNMEVIEALVNFGAKINGSPGDLGNTLNYAISSGREEIVRYFLKMGAAIEESSDGCSLICDAFTRQMQVLIPDLVNLGADVNKRNQSDWTPLALAIKEGNIALEKLLRTRGAQAGTTGGDGILSFVRSGNLERLRIILEEGVDPNQCYMYESPMTAAIKGRKKELVELLVEYGASVGALQGDIHKNPLGVAAEINDSAMLEYLLQMGADPNESKSGRAWALTIAAKKGNFEMVQMLLDNGADITSHELFAFQDSIWGGEKVVVQLLDLVPDSDRLNALNQVFQSAIHDAQLDLFNLLLEMGADVNFSGGPYGSPLHAAVSNRFLYGALEKNNRRAIFDRLLQKGATPDEPEDYPSVLVLAISGQMITYAEKLLKAGADPNGRGDEEYSSPLQVAARYSTSMLELLIESGAEVNAVEGRFGTALHVAAWAHDCERIAILLQHGAKIDLMSSKYGGVIQAAAKRDTVTSGNWIAGRASVRAMKLLLSRGASVNVAGGRYGNALQLAAKCDNLEGLQWLLAQGVDPYTKGRWGTARDAALEKKKWRIVSYWEQHYGKQDTKS</sequence>
<reference evidence="4 5" key="1">
    <citation type="journal article" date="2013" name="PLoS Genet.">
        <title>Genomic mechanisms accounting for the adaptation to parasitism in nematode-trapping fungi.</title>
        <authorList>
            <person name="Meerupati T."/>
            <person name="Andersson K.M."/>
            <person name="Friman E."/>
            <person name="Kumar D."/>
            <person name="Tunlid A."/>
            <person name="Ahren D."/>
        </authorList>
    </citation>
    <scope>NUCLEOTIDE SEQUENCE [LARGE SCALE GENOMIC DNA]</scope>
    <source>
        <strain evidence="4 5">CBS 200.50</strain>
    </source>
</reference>
<dbReference type="Proteomes" id="UP000015100">
    <property type="component" value="Unassembled WGS sequence"/>
</dbReference>
<dbReference type="OrthoDB" id="194358at2759"/>
<dbReference type="HOGENOM" id="CLU_000288_34_18_1"/>
<dbReference type="Gene3D" id="1.25.40.20">
    <property type="entry name" value="Ankyrin repeat-containing domain"/>
    <property type="match status" value="6"/>
</dbReference>
<dbReference type="PROSITE" id="PS50088">
    <property type="entry name" value="ANK_REPEAT"/>
    <property type="match status" value="9"/>
</dbReference>
<feature type="repeat" description="ANK" evidence="3">
    <location>
        <begin position="931"/>
        <end position="963"/>
    </location>
</feature>
<evidence type="ECO:0000313" key="4">
    <source>
        <dbReference type="EMBL" id="EPS35534.1"/>
    </source>
</evidence>
<gene>
    <name evidence="4" type="ORF">H072_11049</name>
</gene>
<feature type="repeat" description="ANK" evidence="3">
    <location>
        <begin position="370"/>
        <end position="402"/>
    </location>
</feature>
<evidence type="ECO:0000256" key="1">
    <source>
        <dbReference type="ARBA" id="ARBA00022737"/>
    </source>
</evidence>
<feature type="repeat" description="ANK" evidence="3">
    <location>
        <begin position="468"/>
        <end position="500"/>
    </location>
</feature>
<dbReference type="OMA" id="DEHYGNS"/>
<feature type="repeat" description="ANK" evidence="3">
    <location>
        <begin position="307"/>
        <end position="336"/>
    </location>
</feature>
<evidence type="ECO:0000256" key="2">
    <source>
        <dbReference type="ARBA" id="ARBA00023043"/>
    </source>
</evidence>
<reference evidence="5" key="2">
    <citation type="submission" date="2013-04" db="EMBL/GenBank/DDBJ databases">
        <title>Genomic mechanisms accounting for the adaptation to parasitism in nematode-trapping fungi.</title>
        <authorList>
            <person name="Ahren D.G."/>
        </authorList>
    </citation>
    <scope>NUCLEOTIDE SEQUENCE [LARGE SCALE GENOMIC DNA]</scope>
    <source>
        <strain evidence="5">CBS 200.50</strain>
    </source>
</reference>
<evidence type="ECO:0000256" key="3">
    <source>
        <dbReference type="PROSITE-ProRule" id="PRU00023"/>
    </source>
</evidence>
<accession>S7ZYK3</accession>
<dbReference type="InterPro" id="IPR002110">
    <property type="entry name" value="Ankyrin_rpt"/>
</dbReference>
<feature type="repeat" description="ANK" evidence="3">
    <location>
        <begin position="1166"/>
        <end position="1198"/>
    </location>
</feature>
<protein>
    <submittedName>
        <fullName evidence="4">Uncharacterized protein</fullName>
    </submittedName>
</protein>
<organism evidence="4 5">
    <name type="scientific">Dactylellina haptotyla (strain CBS 200.50)</name>
    <name type="common">Nematode-trapping fungus</name>
    <name type="synonym">Monacrosporium haptotylum</name>
    <dbReference type="NCBI Taxonomy" id="1284197"/>
    <lineage>
        <taxon>Eukaryota</taxon>
        <taxon>Fungi</taxon>
        <taxon>Dikarya</taxon>
        <taxon>Ascomycota</taxon>
        <taxon>Pezizomycotina</taxon>
        <taxon>Orbiliomycetes</taxon>
        <taxon>Orbiliales</taxon>
        <taxon>Orbiliaceae</taxon>
        <taxon>Dactylellina</taxon>
    </lineage>
</organism>
<dbReference type="eggNOG" id="KOG4177">
    <property type="taxonomic scope" value="Eukaryota"/>
</dbReference>
<comment type="caution">
    <text evidence="4">The sequence shown here is derived from an EMBL/GenBank/DDBJ whole genome shotgun (WGS) entry which is preliminary data.</text>
</comment>
<dbReference type="PANTHER" id="PTHR24198">
    <property type="entry name" value="ANKYRIN REPEAT AND PROTEIN KINASE DOMAIN-CONTAINING PROTEIN"/>
    <property type="match status" value="1"/>
</dbReference>
<dbReference type="PROSITE" id="PS50297">
    <property type="entry name" value="ANK_REP_REGION"/>
    <property type="match status" value="6"/>
</dbReference>
<feature type="repeat" description="ANK" evidence="3">
    <location>
        <begin position="434"/>
        <end position="466"/>
    </location>
</feature>
<dbReference type="Pfam" id="PF12796">
    <property type="entry name" value="Ank_2"/>
    <property type="match status" value="5"/>
</dbReference>